<dbReference type="SUPFAM" id="SSF57959">
    <property type="entry name" value="Leucine zipper domain"/>
    <property type="match status" value="1"/>
</dbReference>
<dbReference type="InterPro" id="IPR046347">
    <property type="entry name" value="bZIP_sf"/>
</dbReference>
<dbReference type="EnsemblMetazoa" id="ADIR010941-RA">
    <property type="protein sequence ID" value="ADIR010941-PA"/>
    <property type="gene ID" value="ADIR010941"/>
</dbReference>
<feature type="domain" description="BZIP" evidence="2">
    <location>
        <begin position="317"/>
        <end position="330"/>
    </location>
</feature>
<evidence type="ECO:0000256" key="1">
    <source>
        <dbReference type="SAM" id="MobiDB-lite"/>
    </source>
</evidence>
<keyword evidence="4" id="KW-1185">Reference proteome</keyword>
<dbReference type="InterPro" id="IPR004827">
    <property type="entry name" value="bZIP"/>
</dbReference>
<protein>
    <recommendedName>
        <fullName evidence="2">BZIP domain-containing protein</fullName>
    </recommendedName>
</protein>
<dbReference type="VEuPathDB" id="VectorBase:ADIR010941"/>
<evidence type="ECO:0000313" key="4">
    <source>
        <dbReference type="Proteomes" id="UP000075884"/>
    </source>
</evidence>
<organism evidence="3 4">
    <name type="scientific">Anopheles dirus</name>
    <dbReference type="NCBI Taxonomy" id="7168"/>
    <lineage>
        <taxon>Eukaryota</taxon>
        <taxon>Metazoa</taxon>
        <taxon>Ecdysozoa</taxon>
        <taxon>Arthropoda</taxon>
        <taxon>Hexapoda</taxon>
        <taxon>Insecta</taxon>
        <taxon>Pterygota</taxon>
        <taxon>Neoptera</taxon>
        <taxon>Endopterygota</taxon>
        <taxon>Diptera</taxon>
        <taxon>Nematocera</taxon>
        <taxon>Culicoidea</taxon>
        <taxon>Culicidae</taxon>
        <taxon>Anophelinae</taxon>
        <taxon>Anopheles</taxon>
    </lineage>
</organism>
<feature type="region of interest" description="Disordered" evidence="1">
    <location>
        <begin position="37"/>
        <end position="56"/>
    </location>
</feature>
<dbReference type="Pfam" id="PF07716">
    <property type="entry name" value="bZIP_2"/>
    <property type="match status" value="1"/>
</dbReference>
<dbReference type="AlphaFoldDB" id="A0A182NTF1"/>
<reference evidence="4" key="1">
    <citation type="submission" date="2013-03" db="EMBL/GenBank/DDBJ databases">
        <title>The Genome Sequence of Anopheles dirus WRAIR2.</title>
        <authorList>
            <consortium name="The Broad Institute Genomics Platform"/>
            <person name="Neafsey D.E."/>
            <person name="Walton C."/>
            <person name="Walker B."/>
            <person name="Young S.K."/>
            <person name="Zeng Q."/>
            <person name="Gargeya S."/>
            <person name="Fitzgerald M."/>
            <person name="Haas B."/>
            <person name="Abouelleil A."/>
            <person name="Allen A.W."/>
            <person name="Alvarado L."/>
            <person name="Arachchi H.M."/>
            <person name="Berlin A.M."/>
            <person name="Chapman S.B."/>
            <person name="Gainer-Dewar J."/>
            <person name="Goldberg J."/>
            <person name="Griggs A."/>
            <person name="Gujja S."/>
            <person name="Hansen M."/>
            <person name="Howarth C."/>
            <person name="Imamovic A."/>
            <person name="Ireland A."/>
            <person name="Larimer J."/>
            <person name="McCowan C."/>
            <person name="Murphy C."/>
            <person name="Pearson M."/>
            <person name="Poon T.W."/>
            <person name="Priest M."/>
            <person name="Roberts A."/>
            <person name="Saif S."/>
            <person name="Shea T."/>
            <person name="Sisk P."/>
            <person name="Sykes S."/>
            <person name="Wortman J."/>
            <person name="Nusbaum C."/>
            <person name="Birren B."/>
        </authorList>
    </citation>
    <scope>NUCLEOTIDE SEQUENCE [LARGE SCALE GENOMIC DNA]</scope>
    <source>
        <strain evidence="4">WRAIR2</strain>
    </source>
</reference>
<dbReference type="Proteomes" id="UP000075884">
    <property type="component" value="Unassembled WGS sequence"/>
</dbReference>
<dbReference type="GO" id="GO:0003700">
    <property type="term" value="F:DNA-binding transcription factor activity"/>
    <property type="evidence" value="ECO:0007669"/>
    <property type="project" value="InterPro"/>
</dbReference>
<accession>A0A182NTF1</accession>
<proteinExistence type="predicted"/>
<reference evidence="3" key="2">
    <citation type="submission" date="2020-05" db="UniProtKB">
        <authorList>
            <consortium name="EnsemblMetazoa"/>
        </authorList>
    </citation>
    <scope>IDENTIFICATION</scope>
    <source>
        <strain evidence="3">WRAIR2</strain>
    </source>
</reference>
<feature type="region of interest" description="Disordered" evidence="1">
    <location>
        <begin position="212"/>
        <end position="238"/>
    </location>
</feature>
<dbReference type="PROSITE" id="PS00036">
    <property type="entry name" value="BZIP_BASIC"/>
    <property type="match status" value="1"/>
</dbReference>
<name>A0A182NTF1_9DIPT</name>
<evidence type="ECO:0000313" key="3">
    <source>
        <dbReference type="EnsemblMetazoa" id="ADIR010941-PA"/>
    </source>
</evidence>
<evidence type="ECO:0000259" key="2">
    <source>
        <dbReference type="PROSITE" id="PS00036"/>
    </source>
</evidence>
<dbReference type="GO" id="GO:0005634">
    <property type="term" value="C:nucleus"/>
    <property type="evidence" value="ECO:0007669"/>
    <property type="project" value="UniProtKB-ARBA"/>
</dbReference>
<sequence length="390" mass="43605">MTDFDAAAALLMLSSGSRSSTVKQTIVSENNNLDEIALSPGKKRPRKSVSPKQRISVKSSLRMIDVQENYQQHNREVLQLASPSQSVPRMSVSPTPIAENHRAQQDSMAGSSLYGRLGSSSPELEPWSRTSSPIIVQREQLALSALSGRAKKPASDFRTMLYASPGMNGFAMLLNSGVAQQQHYTSSSPELQPDEDHREKRLRVVTGPAAVEAPIGGTGRNIPEDKSARSPSDSGVSSIHDELLQPNLVLQRWRLDVADPVPESVKAELISIMEISAFNKELYTKTQMAKFPLDMGFNPNKSRIRKECQNAIDNDDRIKNNAASRRSRHKKKLMTQIMNIGLEFDRQENRQLFMQERWFSDRIYELEEKALAQGIDAQVLRQLRTACGFQ</sequence>